<name>A0ABR3JPN0_9AGAR</name>
<accession>A0ABR3JPN0</accession>
<comment type="caution">
    <text evidence="1">The sequence shown here is derived from an EMBL/GenBank/DDBJ whole genome shotgun (WGS) entry which is preliminary data.</text>
</comment>
<keyword evidence="2" id="KW-1185">Reference proteome</keyword>
<organism evidence="1 2">
    <name type="scientific">Hohenbuehelia grisea</name>
    <dbReference type="NCBI Taxonomy" id="104357"/>
    <lineage>
        <taxon>Eukaryota</taxon>
        <taxon>Fungi</taxon>
        <taxon>Dikarya</taxon>
        <taxon>Basidiomycota</taxon>
        <taxon>Agaricomycotina</taxon>
        <taxon>Agaricomycetes</taxon>
        <taxon>Agaricomycetidae</taxon>
        <taxon>Agaricales</taxon>
        <taxon>Pleurotineae</taxon>
        <taxon>Pleurotaceae</taxon>
        <taxon>Hohenbuehelia</taxon>
    </lineage>
</organism>
<dbReference type="EMBL" id="JASNQZ010000005">
    <property type="protein sequence ID" value="KAL0957779.1"/>
    <property type="molecule type" value="Genomic_DNA"/>
</dbReference>
<evidence type="ECO:0000313" key="1">
    <source>
        <dbReference type="EMBL" id="KAL0957779.1"/>
    </source>
</evidence>
<gene>
    <name evidence="1" type="ORF">HGRIS_001556</name>
</gene>
<dbReference type="Proteomes" id="UP001556367">
    <property type="component" value="Unassembled WGS sequence"/>
</dbReference>
<proteinExistence type="predicted"/>
<reference evidence="2" key="1">
    <citation type="submission" date="2024-06" db="EMBL/GenBank/DDBJ databases">
        <title>Multi-omics analyses provide insights into the biosynthesis of the anticancer antibiotic pleurotin in Hohenbuehelia grisea.</title>
        <authorList>
            <person name="Weaver J.A."/>
            <person name="Alberti F."/>
        </authorList>
    </citation>
    <scope>NUCLEOTIDE SEQUENCE [LARGE SCALE GENOMIC DNA]</scope>
    <source>
        <strain evidence="2">T-177</strain>
    </source>
</reference>
<sequence length="160" mass="17576">MGNRNKRGDESKSLLAALTSQHLLWDTPLNLDLTAGITTVRLAIVSRVDPSAFTLSLIVVTLKLTGLDVDGGGPPTHATSVPKRGGDDENRRRVVEVQIRYRDEQDFEEARDVRNTGGVQTIDVGAELWQYRNVGVSRLSPPLSRAVFSLRLFDGLKVVP</sequence>
<protein>
    <submittedName>
        <fullName evidence="1">Uncharacterized protein</fullName>
    </submittedName>
</protein>
<evidence type="ECO:0000313" key="2">
    <source>
        <dbReference type="Proteomes" id="UP001556367"/>
    </source>
</evidence>